<evidence type="ECO:0000259" key="7">
    <source>
        <dbReference type="Pfam" id="PF20684"/>
    </source>
</evidence>
<evidence type="ECO:0000256" key="5">
    <source>
        <dbReference type="ARBA" id="ARBA00038359"/>
    </source>
</evidence>
<organism evidence="8 9">
    <name type="scientific">Sporothrix bragantina</name>
    <dbReference type="NCBI Taxonomy" id="671064"/>
    <lineage>
        <taxon>Eukaryota</taxon>
        <taxon>Fungi</taxon>
        <taxon>Dikarya</taxon>
        <taxon>Ascomycota</taxon>
        <taxon>Pezizomycotina</taxon>
        <taxon>Sordariomycetes</taxon>
        <taxon>Sordariomycetidae</taxon>
        <taxon>Ophiostomatales</taxon>
        <taxon>Ophiostomataceae</taxon>
        <taxon>Sporothrix</taxon>
    </lineage>
</organism>
<protein>
    <recommendedName>
        <fullName evidence="7">Rhodopsin domain-containing protein</fullName>
    </recommendedName>
</protein>
<accession>A0ABP0AU29</accession>
<dbReference type="Proteomes" id="UP001642406">
    <property type="component" value="Unassembled WGS sequence"/>
</dbReference>
<feature type="transmembrane region" description="Helical" evidence="6">
    <location>
        <begin position="110"/>
        <end position="128"/>
    </location>
</feature>
<feature type="transmembrane region" description="Helical" evidence="6">
    <location>
        <begin position="224"/>
        <end position="244"/>
    </location>
</feature>
<evidence type="ECO:0000256" key="2">
    <source>
        <dbReference type="ARBA" id="ARBA00022692"/>
    </source>
</evidence>
<dbReference type="Pfam" id="PF20684">
    <property type="entry name" value="Fung_rhodopsin"/>
    <property type="match status" value="1"/>
</dbReference>
<reference evidence="8 9" key="1">
    <citation type="submission" date="2024-01" db="EMBL/GenBank/DDBJ databases">
        <authorList>
            <person name="Allen C."/>
            <person name="Tagirdzhanova G."/>
        </authorList>
    </citation>
    <scope>NUCLEOTIDE SEQUENCE [LARGE SCALE GENOMIC DNA]</scope>
</reference>
<evidence type="ECO:0000256" key="4">
    <source>
        <dbReference type="ARBA" id="ARBA00023136"/>
    </source>
</evidence>
<feature type="transmembrane region" description="Helical" evidence="6">
    <location>
        <begin position="185"/>
        <end position="204"/>
    </location>
</feature>
<name>A0ABP0AU29_9PEZI</name>
<keyword evidence="2 6" id="KW-0812">Transmembrane</keyword>
<proteinExistence type="inferred from homology"/>
<dbReference type="PANTHER" id="PTHR33048:SF123">
    <property type="entry name" value="INTEGRAL MEMBRANE PROTEIN"/>
    <property type="match status" value="1"/>
</dbReference>
<comment type="similarity">
    <text evidence="5">Belongs to the SAT4 family.</text>
</comment>
<sequence>MTGLALIFVVLRVISRFWIMRNPGMDDVLLILSTVVLCGFLASLAVSVHNHAGYPSVTLDAGNIEALSKTALLVEILYYFNICFIKCSILLTYLRFAVTRIFRRLCKGTIYFHVFLCIGSVVAVFSQTDPLSKMWTAAGDLNDYRINLAVLFYVTAGINIATDFWILVLPIKALSQIRRPRGEKIVLFCVFGAGLFASVASIVRLRSIAIYVNAEDHLRNSLSLLLWCMIEMSVAICCASVTGMRPIWLWIIRQ</sequence>
<evidence type="ECO:0000256" key="3">
    <source>
        <dbReference type="ARBA" id="ARBA00022989"/>
    </source>
</evidence>
<keyword evidence="9" id="KW-1185">Reference proteome</keyword>
<comment type="subcellular location">
    <subcellularLocation>
        <location evidence="1">Membrane</location>
        <topology evidence="1">Multi-pass membrane protein</topology>
    </subcellularLocation>
</comment>
<gene>
    <name evidence="8" type="ORF">SBRCBS47491_000880</name>
</gene>
<comment type="caution">
    <text evidence="8">The sequence shown here is derived from an EMBL/GenBank/DDBJ whole genome shotgun (WGS) entry which is preliminary data.</text>
</comment>
<evidence type="ECO:0000313" key="9">
    <source>
        <dbReference type="Proteomes" id="UP001642406"/>
    </source>
</evidence>
<feature type="transmembrane region" description="Helical" evidence="6">
    <location>
        <begin position="76"/>
        <end position="98"/>
    </location>
</feature>
<evidence type="ECO:0000313" key="8">
    <source>
        <dbReference type="EMBL" id="CAK7210740.1"/>
    </source>
</evidence>
<dbReference type="InterPro" id="IPR052337">
    <property type="entry name" value="SAT4-like"/>
</dbReference>
<feature type="transmembrane region" description="Helical" evidence="6">
    <location>
        <begin position="28"/>
        <end position="48"/>
    </location>
</feature>
<dbReference type="InterPro" id="IPR049326">
    <property type="entry name" value="Rhodopsin_dom_fungi"/>
</dbReference>
<evidence type="ECO:0000256" key="6">
    <source>
        <dbReference type="SAM" id="Phobius"/>
    </source>
</evidence>
<keyword evidence="4 6" id="KW-0472">Membrane</keyword>
<feature type="transmembrane region" description="Helical" evidence="6">
    <location>
        <begin position="148"/>
        <end position="173"/>
    </location>
</feature>
<evidence type="ECO:0000256" key="1">
    <source>
        <dbReference type="ARBA" id="ARBA00004141"/>
    </source>
</evidence>
<dbReference type="PANTHER" id="PTHR33048">
    <property type="entry name" value="PTH11-LIKE INTEGRAL MEMBRANE PROTEIN (AFU_ORTHOLOGUE AFUA_5G11245)"/>
    <property type="match status" value="1"/>
</dbReference>
<dbReference type="EMBL" id="CAWUHC010000005">
    <property type="protein sequence ID" value="CAK7210740.1"/>
    <property type="molecule type" value="Genomic_DNA"/>
</dbReference>
<keyword evidence="3 6" id="KW-1133">Transmembrane helix</keyword>
<feature type="domain" description="Rhodopsin" evidence="7">
    <location>
        <begin position="11"/>
        <end position="247"/>
    </location>
</feature>